<sequence length="336" mass="37909">MWFPIVTEQKRLNKYISETGFCSRREADDLIASGRVKVNGTLPEMGTKVSDADTIIIDNKPLKAKPKSVFIAYNKPVGVTCTTERKIKSNIVSAINYPERIFPIGRLDRPSEGLIFLTNQGDMVNKILRAGNNHEKEYEVVVDKPIDERFVKRMSSGIPILGTVTKRCKVRKTGIKSFTIILTQGLNRQIRRMCEYLGFEVTSLKRIRIMNIDLTGLASGQWRHLSEQEMREINRATESSVKTQEASAGAGAGKVSDKFNRNDDESNEVKLQKRPQNRNTKTSESGQNKERESKTRGKQYPFDKGRSSKTRKPGQKNSGKPANRVKGTLSLNKTKK</sequence>
<reference evidence="9 10" key="1">
    <citation type="submission" date="2015-06" db="EMBL/GenBank/DDBJ databases">
        <title>Genome sequence of Pseudoalteromonas peptidolytica.</title>
        <authorList>
            <person name="Xie B.-B."/>
            <person name="Rong J.-C."/>
            <person name="Qin Q.-L."/>
            <person name="Zhang Y.-Z."/>
        </authorList>
    </citation>
    <scope>NUCLEOTIDE SEQUENCE [LARGE SCALE GENOMIC DNA]</scope>
    <source>
        <strain evidence="9 10">F12-50-A1</strain>
    </source>
</reference>
<comment type="caution">
    <text evidence="9">The sequence shown here is derived from an EMBL/GenBank/DDBJ whole genome shotgun (WGS) entry which is preliminary data.</text>
</comment>
<keyword evidence="10" id="KW-1185">Reference proteome</keyword>
<dbReference type="FunFam" id="3.30.70.1560:FF:000002">
    <property type="entry name" value="Pseudouridine synthase"/>
    <property type="match status" value="1"/>
</dbReference>
<dbReference type="CDD" id="cd00165">
    <property type="entry name" value="S4"/>
    <property type="match status" value="1"/>
</dbReference>
<evidence type="ECO:0000313" key="9">
    <source>
        <dbReference type="EMBL" id="MBE0348705.1"/>
    </source>
</evidence>
<dbReference type="Pfam" id="PF00849">
    <property type="entry name" value="PseudoU_synth_2"/>
    <property type="match status" value="1"/>
</dbReference>
<dbReference type="InterPro" id="IPR002942">
    <property type="entry name" value="S4_RNA-bd"/>
</dbReference>
<dbReference type="SUPFAM" id="SSF55120">
    <property type="entry name" value="Pseudouridine synthase"/>
    <property type="match status" value="1"/>
</dbReference>
<dbReference type="InterPro" id="IPR018496">
    <property type="entry name" value="PsdUridine_synth_RsuA/RluB_CS"/>
</dbReference>
<dbReference type="PANTHER" id="PTHR47683">
    <property type="entry name" value="PSEUDOURIDINE SYNTHASE FAMILY PROTEIN-RELATED"/>
    <property type="match status" value="1"/>
</dbReference>
<comment type="similarity">
    <text evidence="1 6">Belongs to the pseudouridine synthase RsuA family.</text>
</comment>
<dbReference type="EMBL" id="AQHF01000034">
    <property type="protein sequence ID" value="MBE0348705.1"/>
    <property type="molecule type" value="Genomic_DNA"/>
</dbReference>
<evidence type="ECO:0000256" key="4">
    <source>
        <dbReference type="ARBA" id="ARBA00036535"/>
    </source>
</evidence>
<keyword evidence="2 6" id="KW-0413">Isomerase</keyword>
<dbReference type="InterPro" id="IPR020103">
    <property type="entry name" value="PsdUridine_synth_cat_dom_sf"/>
</dbReference>
<dbReference type="InterPro" id="IPR000748">
    <property type="entry name" value="PsdUridine_synth_RsuA/RluB/E/F"/>
</dbReference>
<feature type="domain" description="RNA-binding S4" evidence="8">
    <location>
        <begin position="10"/>
        <end position="75"/>
    </location>
</feature>
<dbReference type="InterPro" id="IPR050343">
    <property type="entry name" value="RsuA_PseudoU_synthase"/>
</dbReference>
<evidence type="ECO:0000256" key="1">
    <source>
        <dbReference type="ARBA" id="ARBA00008348"/>
    </source>
</evidence>
<evidence type="ECO:0000313" key="10">
    <source>
        <dbReference type="Proteomes" id="UP000660708"/>
    </source>
</evidence>
<dbReference type="InterPro" id="IPR006145">
    <property type="entry name" value="PsdUridine_synth_RsuA/RluA"/>
</dbReference>
<gene>
    <name evidence="9" type="primary">rluF</name>
    <name evidence="9" type="ORF">PPEP_b0513</name>
</gene>
<dbReference type="PANTHER" id="PTHR47683:SF2">
    <property type="entry name" value="RNA-BINDING S4 DOMAIN-CONTAINING PROTEIN"/>
    <property type="match status" value="1"/>
</dbReference>
<dbReference type="NCBIfam" id="TIGR00093">
    <property type="entry name" value="pseudouridine synthase"/>
    <property type="match status" value="1"/>
</dbReference>
<feature type="compositionally biased region" description="Polar residues" evidence="7">
    <location>
        <begin position="236"/>
        <end position="246"/>
    </location>
</feature>
<keyword evidence="5" id="KW-0694">RNA-binding</keyword>
<evidence type="ECO:0000256" key="5">
    <source>
        <dbReference type="PROSITE-ProRule" id="PRU00182"/>
    </source>
</evidence>
<dbReference type="GO" id="GO:0000455">
    <property type="term" value="P:enzyme-directed rRNA pseudouridine synthesis"/>
    <property type="evidence" value="ECO:0007669"/>
    <property type="project" value="UniProtKB-ARBA"/>
</dbReference>
<dbReference type="AlphaFoldDB" id="A0A8I0T641"/>
<feature type="compositionally biased region" description="Polar residues" evidence="7">
    <location>
        <begin position="277"/>
        <end position="286"/>
    </location>
</feature>
<dbReference type="InterPro" id="IPR020094">
    <property type="entry name" value="TruA/RsuA/RluB/E/F_N"/>
</dbReference>
<dbReference type="InterPro" id="IPR036986">
    <property type="entry name" value="S4_RNA-bd_sf"/>
</dbReference>
<comment type="catalytic activity">
    <reaction evidence="3">
        <text>uridine(35) in tRNA(Tyr) = pseudouridine(35) in tRNA(Tyr)</text>
        <dbReference type="Rhea" id="RHEA:60556"/>
        <dbReference type="Rhea" id="RHEA-COMP:15607"/>
        <dbReference type="Rhea" id="RHEA-COMP:15608"/>
        <dbReference type="ChEBI" id="CHEBI:65314"/>
        <dbReference type="ChEBI" id="CHEBI:65315"/>
    </reaction>
</comment>
<dbReference type="Gene3D" id="3.30.70.580">
    <property type="entry name" value="Pseudouridine synthase I, catalytic domain, N-terminal subdomain"/>
    <property type="match status" value="1"/>
</dbReference>
<name>A0A8I0T641_9GAMM</name>
<evidence type="ECO:0000256" key="3">
    <source>
        <dbReference type="ARBA" id="ARBA00036390"/>
    </source>
</evidence>
<dbReference type="GO" id="GO:0160138">
    <property type="term" value="F:23S rRNA pseudouridine(2604) synthase activity"/>
    <property type="evidence" value="ECO:0007669"/>
    <property type="project" value="UniProtKB-EC"/>
</dbReference>
<dbReference type="FunFam" id="3.10.290.10:FF:000003">
    <property type="entry name" value="Pseudouridine synthase"/>
    <property type="match status" value="1"/>
</dbReference>
<dbReference type="Pfam" id="PF01479">
    <property type="entry name" value="S4"/>
    <property type="match status" value="1"/>
</dbReference>
<dbReference type="EC" id="5.4.99.-" evidence="6"/>
<dbReference type="PROSITE" id="PS50889">
    <property type="entry name" value="S4"/>
    <property type="match status" value="1"/>
</dbReference>
<proteinExistence type="inferred from homology"/>
<dbReference type="SMART" id="SM00363">
    <property type="entry name" value="S4"/>
    <property type="match status" value="1"/>
</dbReference>
<evidence type="ECO:0000259" key="8">
    <source>
        <dbReference type="SMART" id="SM00363"/>
    </source>
</evidence>
<dbReference type="Gene3D" id="3.30.70.1560">
    <property type="entry name" value="Alpha-L RNA-binding motif"/>
    <property type="match status" value="1"/>
</dbReference>
<dbReference type="GO" id="GO:0003723">
    <property type="term" value="F:RNA binding"/>
    <property type="evidence" value="ECO:0007669"/>
    <property type="project" value="UniProtKB-KW"/>
</dbReference>
<feature type="region of interest" description="Disordered" evidence="7">
    <location>
        <begin position="234"/>
        <end position="336"/>
    </location>
</feature>
<evidence type="ECO:0000256" key="7">
    <source>
        <dbReference type="SAM" id="MobiDB-lite"/>
    </source>
</evidence>
<feature type="compositionally biased region" description="Basic and acidic residues" evidence="7">
    <location>
        <begin position="255"/>
        <end position="271"/>
    </location>
</feature>
<organism evidence="9 10">
    <name type="scientific">Pseudoalteromonas peptidolytica F12-50-A1</name>
    <dbReference type="NCBI Taxonomy" id="1315280"/>
    <lineage>
        <taxon>Bacteria</taxon>
        <taxon>Pseudomonadati</taxon>
        <taxon>Pseudomonadota</taxon>
        <taxon>Gammaproteobacteria</taxon>
        <taxon>Alteromonadales</taxon>
        <taxon>Pseudoalteromonadaceae</taxon>
        <taxon>Pseudoalteromonas</taxon>
    </lineage>
</organism>
<dbReference type="Gene3D" id="3.10.290.10">
    <property type="entry name" value="RNA-binding S4 domain"/>
    <property type="match status" value="1"/>
</dbReference>
<comment type="catalytic activity">
    <reaction evidence="4">
        <text>uridine(2604) in 23S rRNA = pseudouridine(2604) in 23S rRNA</text>
        <dbReference type="Rhea" id="RHEA:38875"/>
        <dbReference type="Rhea" id="RHEA-COMP:10093"/>
        <dbReference type="Rhea" id="RHEA-COMP:10094"/>
        <dbReference type="ChEBI" id="CHEBI:65314"/>
        <dbReference type="ChEBI" id="CHEBI:65315"/>
        <dbReference type="EC" id="5.4.99.21"/>
    </reaction>
</comment>
<protein>
    <recommendedName>
        <fullName evidence="6">Pseudouridine synthase</fullName>
        <ecNumber evidence="6">5.4.99.-</ecNumber>
    </recommendedName>
</protein>
<evidence type="ECO:0000256" key="2">
    <source>
        <dbReference type="ARBA" id="ARBA00023235"/>
    </source>
</evidence>
<dbReference type="CDD" id="cd02554">
    <property type="entry name" value="PseudoU_synth_RluF"/>
    <property type="match status" value="1"/>
</dbReference>
<accession>A0A8I0T641</accession>
<dbReference type="PROSITE" id="PS01149">
    <property type="entry name" value="PSI_RSU"/>
    <property type="match status" value="1"/>
</dbReference>
<dbReference type="SUPFAM" id="SSF55174">
    <property type="entry name" value="Alpha-L RNA-binding motif"/>
    <property type="match status" value="1"/>
</dbReference>
<feature type="compositionally biased region" description="Basic and acidic residues" evidence="7">
    <location>
        <begin position="287"/>
        <end position="306"/>
    </location>
</feature>
<dbReference type="NCBIfam" id="NF007784">
    <property type="entry name" value="PRK10475.1"/>
    <property type="match status" value="1"/>
</dbReference>
<evidence type="ECO:0000256" key="6">
    <source>
        <dbReference type="RuleBase" id="RU003887"/>
    </source>
</evidence>
<dbReference type="InterPro" id="IPR042092">
    <property type="entry name" value="PsdUridine_s_RsuA/RluB/E/F_cat"/>
</dbReference>
<dbReference type="Proteomes" id="UP000660708">
    <property type="component" value="Unassembled WGS sequence"/>
</dbReference>